<dbReference type="NCBIfam" id="NF011000">
    <property type="entry name" value="PRK14426.1"/>
    <property type="match status" value="1"/>
</dbReference>
<dbReference type="EC" id="3.6.1.7" evidence="2 5"/>
<evidence type="ECO:0000256" key="7">
    <source>
        <dbReference type="RuleBase" id="RU000553"/>
    </source>
</evidence>
<dbReference type="InterPro" id="IPR036046">
    <property type="entry name" value="Acylphosphatase-like_dom_sf"/>
</dbReference>
<dbReference type="PROSITE" id="PS00150">
    <property type="entry name" value="ACYLPHOSPHATASE_1"/>
    <property type="match status" value="1"/>
</dbReference>
<name>A0A4R1N959_9GAMM</name>
<dbReference type="OrthoDB" id="5295388at2"/>
<dbReference type="HAMAP" id="MF_01450">
    <property type="entry name" value="Acylphosphatase_entero"/>
    <property type="match status" value="1"/>
</dbReference>
<evidence type="ECO:0000313" key="11">
    <source>
        <dbReference type="Proteomes" id="UP000294555"/>
    </source>
</evidence>
<dbReference type="RefSeq" id="WP_132922593.1">
    <property type="nucleotide sequence ID" value="NZ_SJOI01000001.1"/>
</dbReference>
<dbReference type="PROSITE" id="PS51160">
    <property type="entry name" value="ACYLPHOSPHATASE_3"/>
    <property type="match status" value="1"/>
</dbReference>
<evidence type="ECO:0000256" key="8">
    <source>
        <dbReference type="RuleBase" id="RU004168"/>
    </source>
</evidence>
<organism evidence="10 11">
    <name type="scientific">Sodalis ligni</name>
    <dbReference type="NCBI Taxonomy" id="2697027"/>
    <lineage>
        <taxon>Bacteria</taxon>
        <taxon>Pseudomonadati</taxon>
        <taxon>Pseudomonadota</taxon>
        <taxon>Gammaproteobacteria</taxon>
        <taxon>Enterobacterales</taxon>
        <taxon>Bruguierivoracaceae</taxon>
        <taxon>Sodalis</taxon>
    </lineage>
</organism>
<keyword evidence="3 5" id="KW-0378">Hydrolase</keyword>
<protein>
    <recommendedName>
        <fullName evidence="2 5">Acylphosphatase</fullName>
        <ecNumber evidence="2 5">3.6.1.7</ecNumber>
    </recommendedName>
    <alternativeName>
        <fullName evidence="5">Acylphosphate phosphohydrolase</fullName>
    </alternativeName>
</protein>
<gene>
    <name evidence="10" type="ORF">EZJ58_1836</name>
</gene>
<dbReference type="PROSITE" id="PS00151">
    <property type="entry name" value="ACYLPHOSPHATASE_2"/>
    <property type="match status" value="1"/>
</dbReference>
<accession>A0A4R1N959</accession>
<dbReference type="InterPro" id="IPR001792">
    <property type="entry name" value="Acylphosphatase-like_dom"/>
</dbReference>
<dbReference type="InterPro" id="IPR017968">
    <property type="entry name" value="Acylphosphatase_CS"/>
</dbReference>
<reference evidence="10 11" key="1">
    <citation type="submission" date="2019-02" db="EMBL/GenBank/DDBJ databases">
        <title>Investigation of anaerobic lignin degradation for improved lignocellulosic biofuels.</title>
        <authorList>
            <person name="Deangelis K."/>
        </authorList>
    </citation>
    <scope>NUCLEOTIDE SEQUENCE [LARGE SCALE GENOMIC DNA]</scope>
    <source>
        <strain evidence="10 11">159R</strain>
    </source>
</reference>
<dbReference type="PRINTS" id="PR00112">
    <property type="entry name" value="ACYLPHPHTASE"/>
</dbReference>
<dbReference type="AlphaFoldDB" id="A0A4R1N959"/>
<evidence type="ECO:0000256" key="5">
    <source>
        <dbReference type="HAMAP-Rule" id="MF_01450"/>
    </source>
</evidence>
<dbReference type="GO" id="GO:0003998">
    <property type="term" value="F:acylphosphatase activity"/>
    <property type="evidence" value="ECO:0007669"/>
    <property type="project" value="UniProtKB-UniRule"/>
</dbReference>
<dbReference type="InterPro" id="IPR028627">
    <property type="entry name" value="Acylphosphatase_bac"/>
</dbReference>
<comment type="caution">
    <text evidence="10">The sequence shown here is derived from an EMBL/GenBank/DDBJ whole genome shotgun (WGS) entry which is preliminary data.</text>
</comment>
<dbReference type="InterPro" id="IPR020456">
    <property type="entry name" value="Acylphosphatase"/>
</dbReference>
<evidence type="ECO:0000259" key="9">
    <source>
        <dbReference type="PROSITE" id="PS51160"/>
    </source>
</evidence>
<dbReference type="SUPFAM" id="SSF54975">
    <property type="entry name" value="Acylphosphatase/BLUF domain-like"/>
    <property type="match status" value="1"/>
</dbReference>
<evidence type="ECO:0000256" key="2">
    <source>
        <dbReference type="ARBA" id="ARBA00012150"/>
    </source>
</evidence>
<dbReference type="Pfam" id="PF00708">
    <property type="entry name" value="Acylphosphatase"/>
    <property type="match status" value="1"/>
</dbReference>
<evidence type="ECO:0000256" key="1">
    <source>
        <dbReference type="ARBA" id="ARBA00005614"/>
    </source>
</evidence>
<evidence type="ECO:0000256" key="6">
    <source>
        <dbReference type="PROSITE-ProRule" id="PRU00520"/>
    </source>
</evidence>
<dbReference type="Proteomes" id="UP000294555">
    <property type="component" value="Unassembled WGS sequence"/>
</dbReference>
<feature type="domain" description="Acylphosphatase-like" evidence="9">
    <location>
        <begin position="5"/>
        <end position="94"/>
    </location>
</feature>
<evidence type="ECO:0000256" key="3">
    <source>
        <dbReference type="ARBA" id="ARBA00022801"/>
    </source>
</evidence>
<feature type="active site" evidence="5 6">
    <location>
        <position position="38"/>
    </location>
</feature>
<keyword evidence="11" id="KW-1185">Reference proteome</keyword>
<evidence type="ECO:0000256" key="4">
    <source>
        <dbReference type="ARBA" id="ARBA00047645"/>
    </source>
</evidence>
<comment type="similarity">
    <text evidence="1 5 8">Belongs to the acylphosphatase family.</text>
</comment>
<dbReference type="Gene3D" id="3.30.70.100">
    <property type="match status" value="1"/>
</dbReference>
<dbReference type="PANTHER" id="PTHR10029">
    <property type="entry name" value="ACYLPHOSPHATASE"/>
    <property type="match status" value="1"/>
</dbReference>
<dbReference type="EMBL" id="SJOI01000001">
    <property type="protein sequence ID" value="TCL03752.1"/>
    <property type="molecule type" value="Genomic_DNA"/>
</dbReference>
<dbReference type="PANTHER" id="PTHR10029:SF3">
    <property type="entry name" value="ACYLPHOSPHATASE-RELATED"/>
    <property type="match status" value="1"/>
</dbReference>
<comment type="catalytic activity">
    <reaction evidence="4 5 6 7">
        <text>an acyl phosphate + H2O = a carboxylate + phosphate + H(+)</text>
        <dbReference type="Rhea" id="RHEA:14965"/>
        <dbReference type="ChEBI" id="CHEBI:15377"/>
        <dbReference type="ChEBI" id="CHEBI:15378"/>
        <dbReference type="ChEBI" id="CHEBI:29067"/>
        <dbReference type="ChEBI" id="CHEBI:43474"/>
        <dbReference type="ChEBI" id="CHEBI:59918"/>
        <dbReference type="EC" id="3.6.1.7"/>
    </reaction>
</comment>
<sequence>MSKVCTSIYIYGVVQGVGFRYHAQHRAQDLGLVGYVRNLDDGGVEVVACGEGAQLDKFQDWLKQGGPRSARIEKILSEPKPVVESEFNGFKVRY</sequence>
<proteinExistence type="inferred from homology"/>
<feature type="active site" evidence="5 6">
    <location>
        <position position="20"/>
    </location>
</feature>
<evidence type="ECO:0000313" key="10">
    <source>
        <dbReference type="EMBL" id="TCL03752.1"/>
    </source>
</evidence>